<gene>
    <name evidence="1" type="ORF">A9Q84_19185</name>
</gene>
<organism evidence="1 2">
    <name type="scientific">Halobacteriovorax marinus</name>
    <dbReference type="NCBI Taxonomy" id="97084"/>
    <lineage>
        <taxon>Bacteria</taxon>
        <taxon>Pseudomonadati</taxon>
        <taxon>Bdellovibrionota</taxon>
        <taxon>Bacteriovoracia</taxon>
        <taxon>Bacteriovoracales</taxon>
        <taxon>Halobacteriovoraceae</taxon>
        <taxon>Halobacteriovorax</taxon>
    </lineage>
</organism>
<name>A0A1Y5F2G1_9BACT</name>
<dbReference type="AlphaFoldDB" id="A0A1Y5F2G1"/>
<accession>A0A1Y5F2G1</accession>
<comment type="caution">
    <text evidence="1">The sequence shown here is derived from an EMBL/GenBank/DDBJ whole genome shotgun (WGS) entry which is preliminary data.</text>
</comment>
<protein>
    <submittedName>
        <fullName evidence="1">Uncharacterized protein</fullName>
    </submittedName>
</protein>
<evidence type="ECO:0000313" key="2">
    <source>
        <dbReference type="Proteomes" id="UP000196531"/>
    </source>
</evidence>
<proteinExistence type="predicted"/>
<dbReference type="EMBL" id="MAAO01000015">
    <property type="protein sequence ID" value="OUR93594.1"/>
    <property type="molecule type" value="Genomic_DNA"/>
</dbReference>
<sequence length="189" mass="21800">MTYAILLFFSITDFSMGKSLFKSSTRTADKFYVYRTLEKVFGESNKSILVKNILNSPELFGGGCLPYNVSMKSEKFDLSDENFEDRCFNNITEIGSPAFVEMSVIRQVKTENTCNEILKDTKNIRHALALVSLSESSPIDLKSVKRTTNLFFYKKKQRETYSKIIVNNQIKTWRDVLLVLCKSPEWQIL</sequence>
<dbReference type="Proteomes" id="UP000196531">
    <property type="component" value="Unassembled WGS sequence"/>
</dbReference>
<reference evidence="2" key="1">
    <citation type="journal article" date="2017" name="Proc. Natl. Acad. Sci. U.S.A.">
        <title>Simulation of Deepwater Horizon oil plume reveals substrate specialization within a complex community of hydrocarbon-degraders.</title>
        <authorList>
            <person name="Hu P."/>
            <person name="Dubinsky E.A."/>
            <person name="Probst A.J."/>
            <person name="Wang J."/>
            <person name="Sieber C.M.K."/>
            <person name="Tom L.M."/>
            <person name="Gardinali P."/>
            <person name="Banfield J.F."/>
            <person name="Atlas R.M."/>
            <person name="Andersen G.L."/>
        </authorList>
    </citation>
    <scope>NUCLEOTIDE SEQUENCE [LARGE SCALE GENOMIC DNA]</scope>
</reference>
<evidence type="ECO:0000313" key="1">
    <source>
        <dbReference type="EMBL" id="OUR93594.1"/>
    </source>
</evidence>